<keyword evidence="7" id="KW-0539">Nucleus</keyword>
<dbReference type="AlphaFoldDB" id="A0A8J1U4N8"/>
<dbReference type="OrthoDB" id="1875751at2759"/>
<dbReference type="SMART" id="SM00360">
    <property type="entry name" value="RRM"/>
    <property type="match status" value="2"/>
</dbReference>
<feature type="compositionally biased region" description="Gly residues" evidence="8">
    <location>
        <begin position="268"/>
        <end position="281"/>
    </location>
</feature>
<dbReference type="CDD" id="cd12325">
    <property type="entry name" value="RRM1_hnRNPA_hnRNPD_like"/>
    <property type="match status" value="1"/>
</dbReference>
<evidence type="ECO:0000256" key="7">
    <source>
        <dbReference type="ARBA" id="ARBA00023242"/>
    </source>
</evidence>
<organism evidence="9 10">
    <name type="scientific">Owenia fusiformis</name>
    <name type="common">Polychaete worm</name>
    <dbReference type="NCBI Taxonomy" id="6347"/>
    <lineage>
        <taxon>Eukaryota</taxon>
        <taxon>Metazoa</taxon>
        <taxon>Spiralia</taxon>
        <taxon>Lophotrochozoa</taxon>
        <taxon>Annelida</taxon>
        <taxon>Polychaeta</taxon>
        <taxon>Sedentaria</taxon>
        <taxon>Canalipalpata</taxon>
        <taxon>Sabellida</taxon>
        <taxon>Oweniida</taxon>
        <taxon>Oweniidae</taxon>
        <taxon>Owenia</taxon>
    </lineage>
</organism>
<dbReference type="PANTHER" id="PTHR48033:SF10">
    <property type="entry name" value="RNA-BINDING PROTEIN SQUID"/>
    <property type="match status" value="1"/>
</dbReference>
<dbReference type="InterPro" id="IPR035979">
    <property type="entry name" value="RBD_domain_sf"/>
</dbReference>
<sequence>MSDEYANGTENNDANYQQEYQEGLTEGDCPPQSTDPDDGNRINASKHDDDDSHRTDFFSSSQFFSQNEQKLFVGGLSWETETQHIKEYFSKFGEVMDCVVKTDPETTKSRGFGFVLFKEQNAIDKVLAVSTHSLHGRNIDPKRAKARTARDPVKKVFVGGLDPDLPVEAIREHFSVHGKIEEIDLPFDKAKNQRRQFCFITFESEKVVDAVCEEAKQIIGGKEVDVKKATPKQDRHPGGYDESNGGGWAGPRWGNGPGDRGRGRGRGRGGYNNQGGWGNQG</sequence>
<evidence type="ECO:0000256" key="3">
    <source>
        <dbReference type="ARBA" id="ARBA00022481"/>
    </source>
</evidence>
<dbReference type="FunFam" id="3.30.70.330:FF:000030">
    <property type="entry name" value="Heterogeneous nuclear ribonucleoprotein d0 isoform"/>
    <property type="match status" value="1"/>
</dbReference>
<evidence type="ECO:0000313" key="10">
    <source>
        <dbReference type="Proteomes" id="UP000749559"/>
    </source>
</evidence>
<evidence type="ECO:0000256" key="1">
    <source>
        <dbReference type="ARBA" id="ARBA00004123"/>
    </source>
</evidence>
<dbReference type="PANTHER" id="PTHR48033">
    <property type="entry name" value="RNA-BINDING (RRM/RBD/RNP MOTIFS) FAMILY PROTEIN"/>
    <property type="match status" value="1"/>
</dbReference>
<feature type="region of interest" description="Disordered" evidence="8">
    <location>
        <begin position="226"/>
        <end position="281"/>
    </location>
</feature>
<comment type="caution">
    <text evidence="9">The sequence shown here is derived from an EMBL/GenBank/DDBJ whole genome shotgun (WGS) entry which is preliminary data.</text>
</comment>
<proteinExistence type="predicted"/>
<gene>
    <name evidence="9" type="ORF">OFUS_LOCUS19468</name>
</gene>
<dbReference type="GO" id="GO:0000785">
    <property type="term" value="C:chromatin"/>
    <property type="evidence" value="ECO:0007669"/>
    <property type="project" value="TreeGrafter"/>
</dbReference>
<dbReference type="GO" id="GO:0005737">
    <property type="term" value="C:cytoplasm"/>
    <property type="evidence" value="ECO:0007669"/>
    <property type="project" value="UniProtKB-SubCell"/>
</dbReference>
<dbReference type="EMBL" id="CAIIXF020000009">
    <property type="protein sequence ID" value="CAH1794837.1"/>
    <property type="molecule type" value="Genomic_DNA"/>
</dbReference>
<feature type="compositionally biased region" description="Gly residues" evidence="8">
    <location>
        <begin position="244"/>
        <end position="258"/>
    </location>
</feature>
<dbReference type="GO" id="GO:0010468">
    <property type="term" value="P:regulation of gene expression"/>
    <property type="evidence" value="ECO:0007669"/>
    <property type="project" value="TreeGrafter"/>
</dbReference>
<feature type="compositionally biased region" description="Basic and acidic residues" evidence="8">
    <location>
        <begin position="226"/>
        <end position="239"/>
    </location>
</feature>
<evidence type="ECO:0000256" key="4">
    <source>
        <dbReference type="ARBA" id="ARBA00022490"/>
    </source>
</evidence>
<dbReference type="Proteomes" id="UP000749559">
    <property type="component" value="Unassembled WGS sequence"/>
</dbReference>
<keyword evidence="10" id="KW-1185">Reference proteome</keyword>
<evidence type="ECO:0000256" key="8">
    <source>
        <dbReference type="SAM" id="MobiDB-lite"/>
    </source>
</evidence>
<dbReference type="PROSITE" id="PS50102">
    <property type="entry name" value="RRM"/>
    <property type="match status" value="2"/>
</dbReference>
<dbReference type="SUPFAM" id="SSF54928">
    <property type="entry name" value="RNA-binding domain, RBD"/>
    <property type="match status" value="2"/>
</dbReference>
<feature type="region of interest" description="Disordered" evidence="8">
    <location>
        <begin position="1"/>
        <end position="59"/>
    </location>
</feature>
<evidence type="ECO:0000256" key="5">
    <source>
        <dbReference type="ARBA" id="ARBA00022737"/>
    </source>
</evidence>
<dbReference type="GO" id="GO:0003723">
    <property type="term" value="F:RNA binding"/>
    <property type="evidence" value="ECO:0007669"/>
    <property type="project" value="UniProtKB-UniRule"/>
</dbReference>
<name>A0A8J1U4N8_OWEFU</name>
<keyword evidence="3" id="KW-0488">Methylation</keyword>
<keyword evidence="6" id="KW-0694">RNA-binding</keyword>
<accession>A0A8J1U4N8</accession>
<feature type="compositionally biased region" description="Polar residues" evidence="8">
    <location>
        <begin position="8"/>
        <end position="20"/>
    </location>
</feature>
<keyword evidence="5" id="KW-0677">Repeat</keyword>
<feature type="compositionally biased region" description="Basic and acidic residues" evidence="8">
    <location>
        <begin position="45"/>
        <end position="56"/>
    </location>
</feature>
<protein>
    <submittedName>
        <fullName evidence="9">Uncharacterized protein</fullName>
    </submittedName>
</protein>
<feature type="non-terminal residue" evidence="9">
    <location>
        <position position="281"/>
    </location>
</feature>
<keyword evidence="4" id="KW-0963">Cytoplasm</keyword>
<dbReference type="InterPro" id="IPR012677">
    <property type="entry name" value="Nucleotide-bd_a/b_plait_sf"/>
</dbReference>
<evidence type="ECO:0000256" key="6">
    <source>
        <dbReference type="ARBA" id="ARBA00022884"/>
    </source>
</evidence>
<evidence type="ECO:0000256" key="2">
    <source>
        <dbReference type="ARBA" id="ARBA00004496"/>
    </source>
</evidence>
<dbReference type="Pfam" id="PF00076">
    <property type="entry name" value="RRM_1"/>
    <property type="match status" value="2"/>
</dbReference>
<comment type="subcellular location">
    <subcellularLocation>
        <location evidence="2">Cytoplasm</location>
    </subcellularLocation>
    <subcellularLocation>
        <location evidence="1">Nucleus</location>
    </subcellularLocation>
</comment>
<reference evidence="9" key="1">
    <citation type="submission" date="2022-03" db="EMBL/GenBank/DDBJ databases">
        <authorList>
            <person name="Martin C."/>
        </authorList>
    </citation>
    <scope>NUCLEOTIDE SEQUENCE</scope>
</reference>
<dbReference type="GO" id="GO:0005654">
    <property type="term" value="C:nucleoplasm"/>
    <property type="evidence" value="ECO:0007669"/>
    <property type="project" value="TreeGrafter"/>
</dbReference>
<dbReference type="InterPro" id="IPR000504">
    <property type="entry name" value="RRM_dom"/>
</dbReference>
<dbReference type="Gene3D" id="3.30.70.330">
    <property type="match status" value="2"/>
</dbReference>
<evidence type="ECO:0000313" key="9">
    <source>
        <dbReference type="EMBL" id="CAH1794837.1"/>
    </source>
</evidence>